<dbReference type="Proteomes" id="UP000229307">
    <property type="component" value="Unassembled WGS sequence"/>
</dbReference>
<dbReference type="AlphaFoldDB" id="A0A2M7S8B2"/>
<sequence>MTDTQGVTSCSTTYLLDNYGNIVNAYYYEPFGKCWNVEHDPGRNTRFTGKEYEEDIGLYYFFARWYDPDAGRFVTRDPRSIVLGYKYCSNNPISFIDLRGFSAIRNGAELRKIRIAIENIERKTQGIKEFEGYGNKARELFQKGELKKMDWEEGTFYLIFIIEGGGAAYSTPDTEKRIGPILGTKEHLWVTEETLAANIELIERTLVHELSHIINLTKEPGAKGKVKEYKKLQQ</sequence>
<protein>
    <recommendedName>
        <fullName evidence="3">RHS repeat-associated core domain-containing protein</fullName>
    </recommendedName>
</protein>
<evidence type="ECO:0008006" key="3">
    <source>
        <dbReference type="Google" id="ProtNLM"/>
    </source>
</evidence>
<dbReference type="EMBL" id="PFMR01000235">
    <property type="protein sequence ID" value="PIZ15751.1"/>
    <property type="molecule type" value="Genomic_DNA"/>
</dbReference>
<organism evidence="1 2">
    <name type="scientific">Candidatus Desantisbacteria bacterium CG_4_10_14_0_8_um_filter_48_22</name>
    <dbReference type="NCBI Taxonomy" id="1974543"/>
    <lineage>
        <taxon>Bacteria</taxon>
        <taxon>Candidatus Desantisiibacteriota</taxon>
    </lineage>
</organism>
<gene>
    <name evidence="1" type="ORF">COY52_08905</name>
</gene>
<name>A0A2M7S8B2_9BACT</name>
<proteinExistence type="predicted"/>
<comment type="caution">
    <text evidence="1">The sequence shown here is derived from an EMBL/GenBank/DDBJ whole genome shotgun (WGS) entry which is preliminary data.</text>
</comment>
<dbReference type="PANTHER" id="PTHR32305:SF15">
    <property type="entry name" value="PROTEIN RHSA-RELATED"/>
    <property type="match status" value="1"/>
</dbReference>
<dbReference type="InterPro" id="IPR050708">
    <property type="entry name" value="T6SS_VgrG/RHS"/>
</dbReference>
<dbReference type="NCBIfam" id="TIGR03696">
    <property type="entry name" value="Rhs_assc_core"/>
    <property type="match status" value="1"/>
</dbReference>
<accession>A0A2M7S8B2</accession>
<evidence type="ECO:0000313" key="2">
    <source>
        <dbReference type="Proteomes" id="UP000229307"/>
    </source>
</evidence>
<evidence type="ECO:0000313" key="1">
    <source>
        <dbReference type="EMBL" id="PIZ15751.1"/>
    </source>
</evidence>
<dbReference type="PANTHER" id="PTHR32305">
    <property type="match status" value="1"/>
</dbReference>
<dbReference type="InterPro" id="IPR022385">
    <property type="entry name" value="Rhs_assc_core"/>
</dbReference>
<dbReference type="Gene3D" id="2.180.10.10">
    <property type="entry name" value="RHS repeat-associated core"/>
    <property type="match status" value="1"/>
</dbReference>
<reference evidence="2" key="1">
    <citation type="submission" date="2017-09" db="EMBL/GenBank/DDBJ databases">
        <title>Depth-based differentiation of microbial function through sediment-hosted aquifers and enrichment of novel symbionts in the deep terrestrial subsurface.</title>
        <authorList>
            <person name="Probst A.J."/>
            <person name="Ladd B."/>
            <person name="Jarett J.K."/>
            <person name="Geller-Mcgrath D.E."/>
            <person name="Sieber C.M.K."/>
            <person name="Emerson J.B."/>
            <person name="Anantharaman K."/>
            <person name="Thomas B.C."/>
            <person name="Malmstrom R."/>
            <person name="Stieglmeier M."/>
            <person name="Klingl A."/>
            <person name="Woyke T."/>
            <person name="Ryan C.M."/>
            <person name="Banfield J.F."/>
        </authorList>
    </citation>
    <scope>NUCLEOTIDE SEQUENCE [LARGE SCALE GENOMIC DNA]</scope>
</reference>